<name>A0A9W9ZXF4_9CNID</name>
<dbReference type="GO" id="GO:1990404">
    <property type="term" value="F:NAD+-protein mono-ADP-ribosyltransferase activity"/>
    <property type="evidence" value="ECO:0007669"/>
    <property type="project" value="TreeGrafter"/>
</dbReference>
<protein>
    <submittedName>
        <fullName evidence="3">Appr-1'-p processing enzyme</fullName>
        <ecNumber evidence="3">2.4.2.30</ecNumber>
    </submittedName>
</protein>
<feature type="non-terminal residue" evidence="3">
    <location>
        <position position="233"/>
    </location>
</feature>
<reference evidence="3" key="1">
    <citation type="submission" date="2023-01" db="EMBL/GenBank/DDBJ databases">
        <title>Genome assembly of the deep-sea coral Lophelia pertusa.</title>
        <authorList>
            <person name="Herrera S."/>
            <person name="Cordes E."/>
        </authorList>
    </citation>
    <scope>NUCLEOTIDE SEQUENCE</scope>
    <source>
        <strain evidence="3">USNM1676648</strain>
        <tissue evidence="3">Polyp</tissue>
    </source>
</reference>
<dbReference type="InterPro" id="IPR012317">
    <property type="entry name" value="Poly(ADP-ribose)pol_cat_dom"/>
</dbReference>
<feature type="domain" description="PARP catalytic" evidence="2">
    <location>
        <begin position="174"/>
        <end position="233"/>
    </location>
</feature>
<dbReference type="PROSITE" id="PS51059">
    <property type="entry name" value="PARP_CATALYTIC"/>
    <property type="match status" value="1"/>
</dbReference>
<dbReference type="PANTHER" id="PTHR45740">
    <property type="entry name" value="POLY [ADP-RIBOSE] POLYMERASE"/>
    <property type="match status" value="1"/>
</dbReference>
<organism evidence="3 4">
    <name type="scientific">Desmophyllum pertusum</name>
    <dbReference type="NCBI Taxonomy" id="174260"/>
    <lineage>
        <taxon>Eukaryota</taxon>
        <taxon>Metazoa</taxon>
        <taxon>Cnidaria</taxon>
        <taxon>Anthozoa</taxon>
        <taxon>Hexacorallia</taxon>
        <taxon>Scleractinia</taxon>
        <taxon>Caryophylliina</taxon>
        <taxon>Caryophylliidae</taxon>
        <taxon>Desmophyllum</taxon>
    </lineage>
</organism>
<keyword evidence="4" id="KW-1185">Reference proteome</keyword>
<proteinExistence type="predicted"/>
<keyword evidence="3" id="KW-0328">Glycosyltransferase</keyword>
<comment type="caution">
    <text evidence="3">The sequence shown here is derived from an EMBL/GenBank/DDBJ whole genome shotgun (WGS) entry which is preliminary data.</text>
</comment>
<dbReference type="EC" id="2.4.2.30" evidence="3"/>
<dbReference type="PANTHER" id="PTHR45740:SF2">
    <property type="entry name" value="POLY [ADP-RIBOSE] POLYMERASE"/>
    <property type="match status" value="1"/>
</dbReference>
<evidence type="ECO:0000259" key="2">
    <source>
        <dbReference type="PROSITE" id="PS51059"/>
    </source>
</evidence>
<keyword evidence="3" id="KW-0808">Transferase</keyword>
<dbReference type="InterPro" id="IPR051712">
    <property type="entry name" value="ARTD-AVP"/>
</dbReference>
<evidence type="ECO:0000256" key="1">
    <source>
        <dbReference type="SAM" id="MobiDB-lite"/>
    </source>
</evidence>
<evidence type="ECO:0000313" key="4">
    <source>
        <dbReference type="Proteomes" id="UP001163046"/>
    </source>
</evidence>
<gene>
    <name evidence="3" type="primary">PARP14_23</name>
    <name evidence="3" type="ORF">OS493_029982</name>
</gene>
<accession>A0A9W9ZXF4</accession>
<dbReference type="GO" id="GO:0003950">
    <property type="term" value="F:NAD+ poly-ADP-ribosyltransferase activity"/>
    <property type="evidence" value="ECO:0007669"/>
    <property type="project" value="UniProtKB-EC"/>
</dbReference>
<dbReference type="Proteomes" id="UP001163046">
    <property type="component" value="Unassembled WGS sequence"/>
</dbReference>
<evidence type="ECO:0000313" key="3">
    <source>
        <dbReference type="EMBL" id="KAJ7389643.1"/>
    </source>
</evidence>
<sequence>MEQVQEWTLDTLEQTGKVTDLILKKDLYQLFTSRDPKLREEVFLSNLGKLMGNSPFEKVRTKRKHGKIIGYCCLAVKKTPSPPPTTPNAPASTEPPPMATTPNAPASTEPPPMATTPNAPASTEPPPKKAKQLRQQPPAAPIFEPQGRVRDKLPIKCYSAKRRRQKYAETQVVSKVPSHWSSMPADQTFQRVALAPTSSEYKRVERLFEMTSTNLKIKSIERVENPFLWEKYQ</sequence>
<feature type="compositionally biased region" description="Pro residues" evidence="1">
    <location>
        <begin position="80"/>
        <end position="99"/>
    </location>
</feature>
<dbReference type="AlphaFoldDB" id="A0A9W9ZXF4"/>
<feature type="region of interest" description="Disordered" evidence="1">
    <location>
        <begin position="79"/>
        <end position="146"/>
    </location>
</feature>
<dbReference type="GO" id="GO:0005634">
    <property type="term" value="C:nucleus"/>
    <property type="evidence" value="ECO:0007669"/>
    <property type="project" value="TreeGrafter"/>
</dbReference>
<dbReference type="Gene3D" id="3.90.228.10">
    <property type="match status" value="1"/>
</dbReference>
<dbReference type="EMBL" id="MU825427">
    <property type="protein sequence ID" value="KAJ7389643.1"/>
    <property type="molecule type" value="Genomic_DNA"/>
</dbReference>